<evidence type="ECO:0000313" key="2">
    <source>
        <dbReference type="EMBL" id="CVK35570.1"/>
    </source>
</evidence>
<sequence>MVNETRFEEVLAIFVSAMALVLLMYRLCILAVALGGNDDT</sequence>
<proteinExistence type="predicted"/>
<keyword evidence="2" id="KW-0614">Plasmid</keyword>
<dbReference type="EMBL" id="LT158604">
    <property type="protein sequence ID" value="CVK35570.1"/>
    <property type="molecule type" value="Genomic_DNA"/>
</dbReference>
<accession>A0A193SBQ6</accession>
<feature type="transmembrane region" description="Helical" evidence="1">
    <location>
        <begin position="12"/>
        <end position="34"/>
    </location>
</feature>
<evidence type="ECO:0000256" key="1">
    <source>
        <dbReference type="SAM" id="Phobius"/>
    </source>
</evidence>
<dbReference type="AlphaFoldDB" id="A0A193SBQ6"/>
<organism evidence="2">
    <name type="scientific">biofilter metagenome</name>
    <dbReference type="NCBI Taxonomy" id="1070537"/>
    <lineage>
        <taxon>unclassified sequences</taxon>
        <taxon>metagenomes</taxon>
        <taxon>ecological metagenomes</taxon>
    </lineage>
</organism>
<gene>
    <name evidence="2" type="ORF">MCM2015_pMC4_12</name>
</gene>
<geneLocation type="plasmid" evidence="2">
    <name>pMC4</name>
</geneLocation>
<protein>
    <submittedName>
        <fullName evidence="2">Uncharacterized protein</fullName>
    </submittedName>
</protein>
<keyword evidence="1" id="KW-0812">Transmembrane</keyword>
<keyword evidence="1" id="KW-1133">Transmembrane helix</keyword>
<reference evidence="2" key="1">
    <citation type="journal article" date="2016" name="Sci. Rep.">
        <title>Genomics of high molecular weight plasmids isolated from an on-farm biopurification system.</title>
        <authorList>
            <person name="Martini M.C."/>
            <person name="Wibberg D."/>
            <person name="Lozano M."/>
            <person name="Torres Tejerizo G."/>
            <person name="Albicoro F.J."/>
            <person name="Jaenicke S."/>
            <person name="van Elsas J.D."/>
            <person name="Petroni A."/>
            <person name="Garcillan-Barcia M.P."/>
            <person name="de la Cruz F."/>
            <person name="Schluter A."/>
            <person name="Puhler A."/>
            <person name="Pistorio M."/>
            <person name="Lagares A."/>
            <person name="Del Papa M.F."/>
        </authorList>
    </citation>
    <scope>NUCLEOTIDE SEQUENCE</scope>
    <source>
        <plasmid evidence="2">pMC4</plasmid>
    </source>
</reference>
<name>A0A193SBQ6_9ZZZZ</name>
<keyword evidence="1" id="KW-0472">Membrane</keyword>